<feature type="region of interest" description="Disordered" evidence="1">
    <location>
        <begin position="1"/>
        <end position="42"/>
    </location>
</feature>
<gene>
    <name evidence="2" type="ORF">SISNIDRAFT_491601</name>
</gene>
<organism evidence="2 3">
    <name type="scientific">Sistotremastrum niveocremeum HHB9708</name>
    <dbReference type="NCBI Taxonomy" id="1314777"/>
    <lineage>
        <taxon>Eukaryota</taxon>
        <taxon>Fungi</taxon>
        <taxon>Dikarya</taxon>
        <taxon>Basidiomycota</taxon>
        <taxon>Agaricomycotina</taxon>
        <taxon>Agaricomycetes</taxon>
        <taxon>Sistotremastrales</taxon>
        <taxon>Sistotremastraceae</taxon>
        <taxon>Sertulicium</taxon>
        <taxon>Sertulicium niveocremeum</taxon>
    </lineage>
</organism>
<evidence type="ECO:0000313" key="2">
    <source>
        <dbReference type="EMBL" id="KZS86826.1"/>
    </source>
</evidence>
<evidence type="ECO:0000313" key="3">
    <source>
        <dbReference type="Proteomes" id="UP000076722"/>
    </source>
</evidence>
<sequence>MLVPSPKGSERRRKRRGKKCVNVSLRGKEQSKPANPSNDDADPFFLTRIDTKVASNPMAISALEHVLREMIVGESYDEESANAFPAPGPATAPNAFHANVFTIVSAAFTSTAKAEPSTVRARMKQIIAQVF</sequence>
<accession>A0A164MLG7</accession>
<dbReference type="EMBL" id="KV419466">
    <property type="protein sequence ID" value="KZS86826.1"/>
    <property type="molecule type" value="Genomic_DNA"/>
</dbReference>
<proteinExistence type="predicted"/>
<name>A0A164MLG7_9AGAM</name>
<keyword evidence="3" id="KW-1185">Reference proteome</keyword>
<protein>
    <submittedName>
        <fullName evidence="2">Uncharacterized protein</fullName>
    </submittedName>
</protein>
<evidence type="ECO:0000256" key="1">
    <source>
        <dbReference type="SAM" id="MobiDB-lite"/>
    </source>
</evidence>
<feature type="compositionally biased region" description="Basic residues" evidence="1">
    <location>
        <begin position="10"/>
        <end position="19"/>
    </location>
</feature>
<reference evidence="2 3" key="1">
    <citation type="journal article" date="2016" name="Mol. Biol. Evol.">
        <title>Comparative Genomics of Early-Diverging Mushroom-Forming Fungi Provides Insights into the Origins of Lignocellulose Decay Capabilities.</title>
        <authorList>
            <person name="Nagy L.G."/>
            <person name="Riley R."/>
            <person name="Tritt A."/>
            <person name="Adam C."/>
            <person name="Daum C."/>
            <person name="Floudas D."/>
            <person name="Sun H."/>
            <person name="Yadav J.S."/>
            <person name="Pangilinan J."/>
            <person name="Larsson K.H."/>
            <person name="Matsuura K."/>
            <person name="Barry K."/>
            <person name="Labutti K."/>
            <person name="Kuo R."/>
            <person name="Ohm R.A."/>
            <person name="Bhattacharya S.S."/>
            <person name="Shirouzu T."/>
            <person name="Yoshinaga Y."/>
            <person name="Martin F.M."/>
            <person name="Grigoriev I.V."/>
            <person name="Hibbett D.S."/>
        </authorList>
    </citation>
    <scope>NUCLEOTIDE SEQUENCE [LARGE SCALE GENOMIC DNA]</scope>
    <source>
        <strain evidence="2 3">HHB9708</strain>
    </source>
</reference>
<dbReference type="AlphaFoldDB" id="A0A164MLG7"/>
<dbReference type="Proteomes" id="UP000076722">
    <property type="component" value="Unassembled WGS sequence"/>
</dbReference>